<evidence type="ECO:0000256" key="2">
    <source>
        <dbReference type="ARBA" id="ARBA00012704"/>
    </source>
</evidence>
<dbReference type="GO" id="GO:0006488">
    <property type="term" value="P:dolichol-linked oligosaccharide biosynthetic process"/>
    <property type="evidence" value="ECO:0007669"/>
    <property type="project" value="TreeGrafter"/>
</dbReference>
<evidence type="ECO:0000259" key="6">
    <source>
        <dbReference type="Pfam" id="PF00535"/>
    </source>
</evidence>
<evidence type="ECO:0000313" key="7">
    <source>
        <dbReference type="EMBL" id="PAV76260.1"/>
    </source>
</evidence>
<dbReference type="AlphaFoldDB" id="A0A2A2KQQ7"/>
<dbReference type="Proteomes" id="UP000218231">
    <property type="component" value="Unassembled WGS sequence"/>
</dbReference>
<keyword evidence="5" id="KW-0808">Transferase</keyword>
<comment type="similarity">
    <text evidence="1">Belongs to the glycosyltransferase 2 family.</text>
</comment>
<dbReference type="InterPro" id="IPR029044">
    <property type="entry name" value="Nucleotide-diphossugar_trans"/>
</dbReference>
<protein>
    <recommendedName>
        <fullName evidence="3">Dolichol-phosphate mannosyltransferase subunit 1</fullName>
        <ecNumber evidence="2">2.4.1.83</ecNumber>
    </recommendedName>
</protein>
<keyword evidence="8" id="KW-1185">Reference proteome</keyword>
<dbReference type="GO" id="GO:0005789">
    <property type="term" value="C:endoplasmic reticulum membrane"/>
    <property type="evidence" value="ECO:0007669"/>
    <property type="project" value="TreeGrafter"/>
</dbReference>
<gene>
    <name evidence="7" type="ORF">WR25_02179</name>
</gene>
<keyword evidence="4" id="KW-0328">Glycosyltransferase</keyword>
<dbReference type="InterPro" id="IPR039528">
    <property type="entry name" value="DPM1-like"/>
</dbReference>
<dbReference type="Gene3D" id="3.90.550.10">
    <property type="entry name" value="Spore Coat Polysaccharide Biosynthesis Protein SpsA, Chain A"/>
    <property type="match status" value="1"/>
</dbReference>
<evidence type="ECO:0000313" key="8">
    <source>
        <dbReference type="Proteomes" id="UP000218231"/>
    </source>
</evidence>
<organism evidence="7 8">
    <name type="scientific">Diploscapter pachys</name>
    <dbReference type="NCBI Taxonomy" id="2018661"/>
    <lineage>
        <taxon>Eukaryota</taxon>
        <taxon>Metazoa</taxon>
        <taxon>Ecdysozoa</taxon>
        <taxon>Nematoda</taxon>
        <taxon>Chromadorea</taxon>
        <taxon>Rhabditida</taxon>
        <taxon>Rhabditina</taxon>
        <taxon>Rhabditomorpha</taxon>
        <taxon>Rhabditoidea</taxon>
        <taxon>Rhabditidae</taxon>
        <taxon>Diploscapter</taxon>
    </lineage>
</organism>
<dbReference type="EC" id="2.4.1.83" evidence="2"/>
<evidence type="ECO:0000256" key="1">
    <source>
        <dbReference type="ARBA" id="ARBA00006739"/>
    </source>
</evidence>
<dbReference type="OrthoDB" id="2603at2759"/>
<dbReference type="PANTHER" id="PTHR43398:SF1">
    <property type="entry name" value="DOLICHOL-PHOSPHATE MANNOSYLTRANSFERASE SUBUNIT 1"/>
    <property type="match status" value="1"/>
</dbReference>
<name>A0A2A2KQQ7_9BILA</name>
<dbReference type="EMBL" id="LIAE01007918">
    <property type="protein sequence ID" value="PAV76260.1"/>
    <property type="molecule type" value="Genomic_DNA"/>
</dbReference>
<evidence type="ECO:0000256" key="5">
    <source>
        <dbReference type="ARBA" id="ARBA00022679"/>
    </source>
</evidence>
<evidence type="ECO:0000256" key="4">
    <source>
        <dbReference type="ARBA" id="ARBA00022676"/>
    </source>
</evidence>
<dbReference type="SUPFAM" id="SSF53448">
    <property type="entry name" value="Nucleotide-diphospho-sugar transferases"/>
    <property type="match status" value="1"/>
</dbReference>
<dbReference type="GO" id="GO:0004582">
    <property type="term" value="F:dolichyl-phosphate beta-D-mannosyltransferase activity"/>
    <property type="evidence" value="ECO:0007669"/>
    <property type="project" value="UniProtKB-EC"/>
</dbReference>
<dbReference type="GO" id="GO:0035269">
    <property type="term" value="P:protein O-linked glycosylation via mannose"/>
    <property type="evidence" value="ECO:0007669"/>
    <property type="project" value="TreeGrafter"/>
</dbReference>
<sequence length="167" mass="19517">MTNPEYSILLPTYNERENLPIMVYLLEKYLKDINYEIIVIDDGSPDGTQDVCKKLQKEYGEDKVVLRPRPSKLGLGTAYIHGLKFAKGKFIIIMDADLSHHPKYIPEMIELRKRKNMEIMFRAQRDGLKIGEVPIAFVDRFYGSSKYGVNEFYDWAKNLWKLFSTVE</sequence>
<dbReference type="STRING" id="2018661.A0A2A2KQQ7"/>
<dbReference type="PANTHER" id="PTHR43398">
    <property type="entry name" value="DOLICHOL-PHOSPHATE MANNOSYLTRANSFERASE SUBUNIT 1"/>
    <property type="match status" value="1"/>
</dbReference>
<dbReference type="InterPro" id="IPR001173">
    <property type="entry name" value="Glyco_trans_2-like"/>
</dbReference>
<accession>A0A2A2KQQ7</accession>
<reference evidence="7 8" key="1">
    <citation type="journal article" date="2017" name="Curr. Biol.">
        <title>Genome architecture and evolution of a unichromosomal asexual nematode.</title>
        <authorList>
            <person name="Fradin H."/>
            <person name="Zegar C."/>
            <person name="Gutwein M."/>
            <person name="Lucas J."/>
            <person name="Kovtun M."/>
            <person name="Corcoran D."/>
            <person name="Baugh L.R."/>
            <person name="Kiontke K."/>
            <person name="Gunsalus K."/>
            <person name="Fitch D.H."/>
            <person name="Piano F."/>
        </authorList>
    </citation>
    <scope>NUCLEOTIDE SEQUENCE [LARGE SCALE GENOMIC DNA]</scope>
    <source>
        <strain evidence="7">PF1309</strain>
    </source>
</reference>
<feature type="domain" description="Glycosyltransferase 2-like" evidence="6">
    <location>
        <begin position="7"/>
        <end position="114"/>
    </location>
</feature>
<comment type="caution">
    <text evidence="7">The sequence shown here is derived from an EMBL/GenBank/DDBJ whole genome shotgun (WGS) entry which is preliminary data.</text>
</comment>
<proteinExistence type="inferred from homology"/>
<dbReference type="Pfam" id="PF00535">
    <property type="entry name" value="Glycos_transf_2"/>
    <property type="match status" value="1"/>
</dbReference>
<dbReference type="GO" id="GO:0006506">
    <property type="term" value="P:GPI anchor biosynthetic process"/>
    <property type="evidence" value="ECO:0007669"/>
    <property type="project" value="TreeGrafter"/>
</dbReference>
<evidence type="ECO:0000256" key="3">
    <source>
        <dbReference type="ARBA" id="ARBA00014858"/>
    </source>
</evidence>